<organism evidence="1 2">
    <name type="scientific">Prorocentrum cordatum</name>
    <dbReference type="NCBI Taxonomy" id="2364126"/>
    <lineage>
        <taxon>Eukaryota</taxon>
        <taxon>Sar</taxon>
        <taxon>Alveolata</taxon>
        <taxon>Dinophyceae</taxon>
        <taxon>Prorocentrales</taxon>
        <taxon>Prorocentraceae</taxon>
        <taxon>Prorocentrum</taxon>
    </lineage>
</organism>
<dbReference type="Proteomes" id="UP001189429">
    <property type="component" value="Unassembled WGS sequence"/>
</dbReference>
<protein>
    <recommendedName>
        <fullName evidence="3">Secreted protein</fullName>
    </recommendedName>
</protein>
<evidence type="ECO:0000313" key="1">
    <source>
        <dbReference type="EMBL" id="CAK0810912.1"/>
    </source>
</evidence>
<comment type="caution">
    <text evidence="1">The sequence shown here is derived from an EMBL/GenBank/DDBJ whole genome shotgun (WGS) entry which is preliminary data.</text>
</comment>
<evidence type="ECO:0000313" key="2">
    <source>
        <dbReference type="Proteomes" id="UP001189429"/>
    </source>
</evidence>
<accession>A0ABN9R0F5</accession>
<keyword evidence="2" id="KW-1185">Reference proteome</keyword>
<sequence length="111" mass="11426">MLCMCTLGFASQVCAPGPNWAVQWCSSVVPYSLHISFAVGAVFCSTPSCRASASTFRLSRQRQRGHASSVPPVRGGSVHGGADVGTRADSELCVAPSALSELLLGVTATLA</sequence>
<name>A0ABN9R0F5_9DINO</name>
<dbReference type="EMBL" id="CAUYUJ010004771">
    <property type="protein sequence ID" value="CAK0810912.1"/>
    <property type="molecule type" value="Genomic_DNA"/>
</dbReference>
<gene>
    <name evidence="1" type="ORF">PCOR1329_LOCUS15693</name>
</gene>
<evidence type="ECO:0008006" key="3">
    <source>
        <dbReference type="Google" id="ProtNLM"/>
    </source>
</evidence>
<reference evidence="1" key="1">
    <citation type="submission" date="2023-10" db="EMBL/GenBank/DDBJ databases">
        <authorList>
            <person name="Chen Y."/>
            <person name="Shah S."/>
            <person name="Dougan E. K."/>
            <person name="Thang M."/>
            <person name="Chan C."/>
        </authorList>
    </citation>
    <scope>NUCLEOTIDE SEQUENCE [LARGE SCALE GENOMIC DNA]</scope>
</reference>
<proteinExistence type="predicted"/>